<feature type="domain" description="Glycosyltransferase 61 catalytic" evidence="8">
    <location>
        <begin position="142"/>
        <end position="271"/>
    </location>
</feature>
<proteinExistence type="predicted"/>
<dbReference type="PANTHER" id="PTHR20961:SF38">
    <property type="entry name" value="PROTEIN O-LINKED-MANNOSE BETA-1,4-N-ACETYLGLUCOSAMINYLTRANSFERASE 2"/>
    <property type="match status" value="1"/>
</dbReference>
<protein>
    <recommendedName>
        <fullName evidence="8">Glycosyltransferase 61 catalytic domain-containing protein</fullName>
    </recommendedName>
</protein>
<comment type="subcellular location">
    <subcellularLocation>
        <location evidence="1">Membrane</location>
        <topology evidence="1">Single-pass membrane protein</topology>
    </subcellularLocation>
</comment>
<evidence type="ECO:0000256" key="5">
    <source>
        <dbReference type="ARBA" id="ARBA00022989"/>
    </source>
</evidence>
<dbReference type="EMBL" id="CDMZ01000926">
    <property type="protein sequence ID" value="CEM24093.1"/>
    <property type="molecule type" value="Genomic_DNA"/>
</dbReference>
<name>A0A0G4G6A5_9ALVE</name>
<reference evidence="9" key="1">
    <citation type="submission" date="2014-11" db="EMBL/GenBank/DDBJ databases">
        <authorList>
            <person name="Otto D Thomas"/>
            <person name="Naeem Raeece"/>
        </authorList>
    </citation>
    <scope>NUCLEOTIDE SEQUENCE</scope>
</reference>
<evidence type="ECO:0000256" key="3">
    <source>
        <dbReference type="ARBA" id="ARBA00022679"/>
    </source>
</evidence>
<evidence type="ECO:0000256" key="6">
    <source>
        <dbReference type="ARBA" id="ARBA00023136"/>
    </source>
</evidence>
<dbReference type="InterPro" id="IPR049625">
    <property type="entry name" value="Glyco_transf_61_cat"/>
</dbReference>
<dbReference type="GO" id="GO:0016757">
    <property type="term" value="F:glycosyltransferase activity"/>
    <property type="evidence" value="ECO:0007669"/>
    <property type="project" value="UniProtKB-KW"/>
</dbReference>
<evidence type="ECO:0000256" key="4">
    <source>
        <dbReference type="ARBA" id="ARBA00022692"/>
    </source>
</evidence>
<keyword evidence="7" id="KW-0325">Glycoprotein</keyword>
<keyword evidence="6" id="KW-0472">Membrane</keyword>
<evidence type="ECO:0000256" key="2">
    <source>
        <dbReference type="ARBA" id="ARBA00022676"/>
    </source>
</evidence>
<dbReference type="GO" id="GO:0016020">
    <property type="term" value="C:membrane"/>
    <property type="evidence" value="ECO:0007669"/>
    <property type="project" value="UniProtKB-SubCell"/>
</dbReference>
<evidence type="ECO:0000256" key="7">
    <source>
        <dbReference type="ARBA" id="ARBA00023180"/>
    </source>
</evidence>
<dbReference type="PANTHER" id="PTHR20961">
    <property type="entry name" value="GLYCOSYLTRANSFERASE"/>
    <property type="match status" value="1"/>
</dbReference>
<keyword evidence="4" id="KW-0812">Transmembrane</keyword>
<accession>A0A0G4G6A5</accession>
<keyword evidence="2" id="KW-0328">Glycosyltransferase</keyword>
<dbReference type="VEuPathDB" id="CryptoDB:Cvel_4243"/>
<dbReference type="AlphaFoldDB" id="A0A0G4G6A5"/>
<keyword evidence="5" id="KW-1133">Transmembrane helix</keyword>
<gene>
    <name evidence="9" type="ORF">Cvel_4243</name>
</gene>
<evidence type="ECO:0000256" key="1">
    <source>
        <dbReference type="ARBA" id="ARBA00004167"/>
    </source>
</evidence>
<keyword evidence="3" id="KW-0808">Transferase</keyword>
<evidence type="ECO:0000313" key="9">
    <source>
        <dbReference type="EMBL" id="CEM24093.1"/>
    </source>
</evidence>
<organism evidence="9">
    <name type="scientific">Chromera velia CCMP2878</name>
    <dbReference type="NCBI Taxonomy" id="1169474"/>
    <lineage>
        <taxon>Eukaryota</taxon>
        <taxon>Sar</taxon>
        <taxon>Alveolata</taxon>
        <taxon>Colpodellida</taxon>
        <taxon>Chromeraceae</taxon>
        <taxon>Chromera</taxon>
    </lineage>
</organism>
<dbReference type="Pfam" id="PF04577">
    <property type="entry name" value="Glyco_transf_61"/>
    <property type="match status" value="1"/>
</dbReference>
<dbReference type="InterPro" id="IPR007657">
    <property type="entry name" value="Glycosyltransferase_61"/>
</dbReference>
<evidence type="ECO:0000259" key="8">
    <source>
        <dbReference type="Pfam" id="PF04577"/>
    </source>
</evidence>
<sequence length="366" mass="42334">MVQMSHDAVPSQTDETVRWIEETVAFFLPISIEADSMNIGHVVHEDIVPLMHLANLFGVALESVRVLWHSSLARWAGDLEKLRGEVERIIRDFYAALVRIPPEFLEDFWRQEQSISPSLNRLCFRHLIAGASWMKSIHGVGDYRFLSPLLREVRMKVYNHHGLQNLGRMDIPPVPFRDQRKVLVIRKSGGMRTRSMQNIDEVAEWTREILNERVVRESGYSATVSVFDWKSVRAGGLKEELGVWSSVDILITPCGGVSMLGFFMRPGAQMIVMDHLEDDSRYAKSMSMEKMIWEALPWMSVQFYQIINRTDLVLPPEAWEDVDKHPERAHPVFRNEANVMVQKGRLRLLVLNAVERLRTFETRLLE</sequence>